<keyword evidence="8" id="KW-0472">Membrane</keyword>
<name>A0ABS7TZ88_9BACT</name>
<feature type="transmembrane region" description="Helical" evidence="8">
    <location>
        <begin position="183"/>
        <end position="200"/>
    </location>
</feature>
<dbReference type="Pfam" id="PF02518">
    <property type="entry name" value="HATPase_c"/>
    <property type="match status" value="1"/>
</dbReference>
<dbReference type="Gene3D" id="3.30.565.10">
    <property type="entry name" value="Histidine kinase-like ATPase, C-terminal domain"/>
    <property type="match status" value="1"/>
</dbReference>
<dbReference type="InterPro" id="IPR003660">
    <property type="entry name" value="HAMP_dom"/>
</dbReference>
<evidence type="ECO:0000256" key="5">
    <source>
        <dbReference type="ARBA" id="ARBA00022679"/>
    </source>
</evidence>
<evidence type="ECO:0000256" key="3">
    <source>
        <dbReference type="ARBA" id="ARBA00012438"/>
    </source>
</evidence>
<dbReference type="PANTHER" id="PTHR43047:SF63">
    <property type="entry name" value="HISTIDINE KINASE"/>
    <property type="match status" value="1"/>
</dbReference>
<keyword evidence="12" id="KW-1185">Reference proteome</keyword>
<comment type="subcellular location">
    <subcellularLocation>
        <location evidence="2">Membrane</location>
    </subcellularLocation>
</comment>
<dbReference type="InterPro" id="IPR003594">
    <property type="entry name" value="HATPase_dom"/>
</dbReference>
<evidence type="ECO:0000256" key="1">
    <source>
        <dbReference type="ARBA" id="ARBA00000085"/>
    </source>
</evidence>
<organism evidence="11 12">
    <name type="scientific">Nannocystis pusilla</name>
    <dbReference type="NCBI Taxonomy" id="889268"/>
    <lineage>
        <taxon>Bacteria</taxon>
        <taxon>Pseudomonadati</taxon>
        <taxon>Myxococcota</taxon>
        <taxon>Polyangia</taxon>
        <taxon>Nannocystales</taxon>
        <taxon>Nannocystaceae</taxon>
        <taxon>Nannocystis</taxon>
    </lineage>
</organism>
<dbReference type="SUPFAM" id="SSF47384">
    <property type="entry name" value="Homodimeric domain of signal transducing histidine kinase"/>
    <property type="match status" value="1"/>
</dbReference>
<gene>
    <name evidence="11" type="ORF">K7C98_30115</name>
</gene>
<reference evidence="11" key="1">
    <citation type="submission" date="2021-08" db="EMBL/GenBank/DDBJ databases">
        <authorList>
            <person name="Stevens D.C."/>
        </authorList>
    </citation>
    <scope>NUCLEOTIDE SEQUENCE</scope>
    <source>
        <strain evidence="11">DSM 53165</strain>
    </source>
</reference>
<dbReference type="PANTHER" id="PTHR43047">
    <property type="entry name" value="TWO-COMPONENT HISTIDINE PROTEIN KINASE"/>
    <property type="match status" value="1"/>
</dbReference>
<evidence type="ECO:0000313" key="12">
    <source>
        <dbReference type="Proteomes" id="UP001139031"/>
    </source>
</evidence>
<feature type="transmembrane region" description="Helical" evidence="8">
    <location>
        <begin position="97"/>
        <end position="116"/>
    </location>
</feature>
<comment type="catalytic activity">
    <reaction evidence="1">
        <text>ATP + protein L-histidine = ADP + protein N-phospho-L-histidine.</text>
        <dbReference type="EC" id="2.7.13.3"/>
    </reaction>
</comment>
<dbReference type="CDD" id="cd16922">
    <property type="entry name" value="HATPase_EvgS-ArcB-TorS-like"/>
    <property type="match status" value="1"/>
</dbReference>
<keyword evidence="5" id="KW-0808">Transferase</keyword>
<comment type="caution">
    <text evidence="11">The sequence shown here is derived from an EMBL/GenBank/DDBJ whole genome shotgun (WGS) entry which is preliminary data.</text>
</comment>
<keyword evidence="6" id="KW-0418">Kinase</keyword>
<feature type="transmembrane region" description="Helical" evidence="8">
    <location>
        <begin position="123"/>
        <end position="142"/>
    </location>
</feature>
<dbReference type="InterPro" id="IPR036097">
    <property type="entry name" value="HisK_dim/P_sf"/>
</dbReference>
<dbReference type="SMART" id="SM00388">
    <property type="entry name" value="HisKA"/>
    <property type="match status" value="1"/>
</dbReference>
<dbReference type="Proteomes" id="UP001139031">
    <property type="component" value="Unassembled WGS sequence"/>
</dbReference>
<dbReference type="EMBL" id="JAIRAU010000043">
    <property type="protein sequence ID" value="MBZ5713510.1"/>
    <property type="molecule type" value="Genomic_DNA"/>
</dbReference>
<dbReference type="Gene3D" id="6.10.340.10">
    <property type="match status" value="1"/>
</dbReference>
<feature type="coiled-coil region" evidence="7">
    <location>
        <begin position="519"/>
        <end position="563"/>
    </location>
</feature>
<feature type="domain" description="HAMP" evidence="10">
    <location>
        <begin position="469"/>
        <end position="520"/>
    </location>
</feature>
<dbReference type="RefSeq" id="WP_224195249.1">
    <property type="nucleotide sequence ID" value="NZ_JAIRAU010000043.1"/>
</dbReference>
<feature type="transmembrane region" description="Helical" evidence="8">
    <location>
        <begin position="12"/>
        <end position="34"/>
    </location>
</feature>
<accession>A0ABS7TZ88</accession>
<dbReference type="SMART" id="SM00304">
    <property type="entry name" value="HAMP"/>
    <property type="match status" value="1"/>
</dbReference>
<protein>
    <recommendedName>
        <fullName evidence="3">histidine kinase</fullName>
        <ecNumber evidence="3">2.7.13.3</ecNumber>
    </recommendedName>
</protein>
<proteinExistence type="predicted"/>
<dbReference type="EC" id="2.7.13.3" evidence="3"/>
<feature type="transmembrane region" description="Helical" evidence="8">
    <location>
        <begin position="154"/>
        <end position="171"/>
    </location>
</feature>
<feature type="transmembrane region" description="Helical" evidence="8">
    <location>
        <begin position="73"/>
        <end position="91"/>
    </location>
</feature>
<dbReference type="PROSITE" id="PS50109">
    <property type="entry name" value="HIS_KIN"/>
    <property type="match status" value="1"/>
</dbReference>
<evidence type="ECO:0000256" key="6">
    <source>
        <dbReference type="ARBA" id="ARBA00022777"/>
    </source>
</evidence>
<evidence type="ECO:0000256" key="2">
    <source>
        <dbReference type="ARBA" id="ARBA00004370"/>
    </source>
</evidence>
<sequence length="818" mass="86721">METDPEHEGRVRLVRGVLASVVAVSGVLTLVKLVQLPTRHAWQDLVGLGLASMLLATCVVTHRRARLGEPGRALELGYIAVFAVLAGNGVLFDQPLLILGCAAAFLILATAPRVLAPARLDRWAVVAVFGALALGALDLVPLPTRAAESPGGPLRDVACVVALIAAGVLALRDFPRYSLKIKLTLVTLLVALAPLLAARVDARYRLAALDREIALADMSDRAARSASAWSGFLAVRQAPLRALGDGDAARGACSGDAAARAALASQLRRWSERPDSQVRAAGLWGGVGQRVVAVGEFPVAAAPVTPVALALDGEGRDVLILSTPVRSEHDSPCTLALALRPGLVHEWSAAAASETGALVLLRDREDRPLFGADDLAASVPGYAALPPAPATDLRLPQLPRSAAHDTAALALADGRLASVARIAGVEWTLALVRDPVDLAAIAAERTRRIQGVTLLVAALASLGAFVFSRRLAAPIARLAAAMARFTGDDSCGPARFASDEIAGLARRFDLMAEQVGALLRTQEQQTRRLQAEVAERSEQERRLQVLNRELSAAIDQAQAANRAKSTFLAHMSHELRTPLTAIIGYGEMLHEQAREHGSDGLARDADNIVQSAQHLLTIINEILDLSKIEAGKMDMVLEEFDAARLAREVADAIRPLVVAGRNKLVVDIAHDPAPMYNDRHKLRQALLNLLGNAAKFTEDGEIVLALKQRSAAGLICLAFTVRDTGRGIPEAALATLFEPFTQVAQPAARKTTGTGLGLAITRRFSRLMGGDISVVSTPGVGSSFTITVPVSYAGIRESGSWKPHKSPMSMDETVRLKM</sequence>
<dbReference type="Pfam" id="PF00512">
    <property type="entry name" value="HisKA"/>
    <property type="match status" value="1"/>
</dbReference>
<dbReference type="SMART" id="SM00387">
    <property type="entry name" value="HATPase_c"/>
    <property type="match status" value="1"/>
</dbReference>
<evidence type="ECO:0000259" key="9">
    <source>
        <dbReference type="PROSITE" id="PS50109"/>
    </source>
</evidence>
<dbReference type="PROSITE" id="PS50885">
    <property type="entry name" value="HAMP"/>
    <property type="match status" value="1"/>
</dbReference>
<keyword evidence="8" id="KW-1133">Transmembrane helix</keyword>
<dbReference type="InterPro" id="IPR005467">
    <property type="entry name" value="His_kinase_dom"/>
</dbReference>
<evidence type="ECO:0000313" key="11">
    <source>
        <dbReference type="EMBL" id="MBZ5713510.1"/>
    </source>
</evidence>
<feature type="domain" description="Histidine kinase" evidence="9">
    <location>
        <begin position="570"/>
        <end position="792"/>
    </location>
</feature>
<evidence type="ECO:0000256" key="8">
    <source>
        <dbReference type="SAM" id="Phobius"/>
    </source>
</evidence>
<keyword evidence="8" id="KW-0812">Transmembrane</keyword>
<dbReference type="PRINTS" id="PR00344">
    <property type="entry name" value="BCTRLSENSOR"/>
</dbReference>
<keyword evidence="7" id="KW-0175">Coiled coil</keyword>
<evidence type="ECO:0000256" key="4">
    <source>
        <dbReference type="ARBA" id="ARBA00022553"/>
    </source>
</evidence>
<feature type="transmembrane region" description="Helical" evidence="8">
    <location>
        <begin position="40"/>
        <end position="61"/>
    </location>
</feature>
<dbReference type="Gene3D" id="1.10.287.130">
    <property type="match status" value="1"/>
</dbReference>
<dbReference type="CDD" id="cd00082">
    <property type="entry name" value="HisKA"/>
    <property type="match status" value="1"/>
</dbReference>
<evidence type="ECO:0000256" key="7">
    <source>
        <dbReference type="SAM" id="Coils"/>
    </source>
</evidence>
<dbReference type="InterPro" id="IPR004358">
    <property type="entry name" value="Sig_transdc_His_kin-like_C"/>
</dbReference>
<evidence type="ECO:0000259" key="10">
    <source>
        <dbReference type="PROSITE" id="PS50885"/>
    </source>
</evidence>
<keyword evidence="4" id="KW-0597">Phosphoprotein</keyword>
<dbReference type="InterPro" id="IPR036890">
    <property type="entry name" value="HATPase_C_sf"/>
</dbReference>
<dbReference type="InterPro" id="IPR003661">
    <property type="entry name" value="HisK_dim/P_dom"/>
</dbReference>
<dbReference type="SUPFAM" id="SSF55874">
    <property type="entry name" value="ATPase domain of HSP90 chaperone/DNA topoisomerase II/histidine kinase"/>
    <property type="match status" value="1"/>
</dbReference>